<feature type="compositionally biased region" description="Low complexity" evidence="1">
    <location>
        <begin position="79"/>
        <end position="91"/>
    </location>
</feature>
<name>A0A6A5SEM0_9PLEO</name>
<feature type="region of interest" description="Disordered" evidence="1">
    <location>
        <begin position="54"/>
        <end position="134"/>
    </location>
</feature>
<gene>
    <name evidence="2" type="ORF">EJ02DRAFT_437342</name>
</gene>
<evidence type="ECO:0000313" key="3">
    <source>
        <dbReference type="Proteomes" id="UP000800038"/>
    </source>
</evidence>
<feature type="region of interest" description="Disordered" evidence="1">
    <location>
        <begin position="1"/>
        <end position="36"/>
    </location>
</feature>
<dbReference type="EMBL" id="ML976113">
    <property type="protein sequence ID" value="KAF1938160.1"/>
    <property type="molecule type" value="Genomic_DNA"/>
</dbReference>
<feature type="compositionally biased region" description="Basic and acidic residues" evidence="1">
    <location>
        <begin position="1"/>
        <end position="10"/>
    </location>
</feature>
<reference evidence="2" key="1">
    <citation type="journal article" date="2020" name="Stud. Mycol.">
        <title>101 Dothideomycetes genomes: a test case for predicting lifestyles and emergence of pathogens.</title>
        <authorList>
            <person name="Haridas S."/>
            <person name="Albert R."/>
            <person name="Binder M."/>
            <person name="Bloem J."/>
            <person name="Labutti K."/>
            <person name="Salamov A."/>
            <person name="Andreopoulos B."/>
            <person name="Baker S."/>
            <person name="Barry K."/>
            <person name="Bills G."/>
            <person name="Bluhm B."/>
            <person name="Cannon C."/>
            <person name="Castanera R."/>
            <person name="Culley D."/>
            <person name="Daum C."/>
            <person name="Ezra D."/>
            <person name="Gonzalez J."/>
            <person name="Henrissat B."/>
            <person name="Kuo A."/>
            <person name="Liang C."/>
            <person name="Lipzen A."/>
            <person name="Lutzoni F."/>
            <person name="Magnuson J."/>
            <person name="Mondo S."/>
            <person name="Nolan M."/>
            <person name="Ohm R."/>
            <person name="Pangilinan J."/>
            <person name="Park H.-J."/>
            <person name="Ramirez L."/>
            <person name="Alfaro M."/>
            <person name="Sun H."/>
            <person name="Tritt A."/>
            <person name="Yoshinaga Y."/>
            <person name="Zwiers L.-H."/>
            <person name="Turgeon B."/>
            <person name="Goodwin S."/>
            <person name="Spatafora J."/>
            <person name="Crous P."/>
            <person name="Grigoriev I."/>
        </authorList>
    </citation>
    <scope>NUCLEOTIDE SEQUENCE</scope>
    <source>
        <strain evidence="2">CBS 161.51</strain>
    </source>
</reference>
<protein>
    <submittedName>
        <fullName evidence="2">Uncharacterized protein</fullName>
    </submittedName>
</protein>
<accession>A0A6A5SEM0</accession>
<feature type="compositionally biased region" description="Basic and acidic residues" evidence="1">
    <location>
        <begin position="125"/>
        <end position="134"/>
    </location>
</feature>
<evidence type="ECO:0000313" key="2">
    <source>
        <dbReference type="EMBL" id="KAF1938160.1"/>
    </source>
</evidence>
<feature type="compositionally biased region" description="Basic and acidic residues" evidence="1">
    <location>
        <begin position="97"/>
        <end position="106"/>
    </location>
</feature>
<dbReference type="AlphaFoldDB" id="A0A6A5SEM0"/>
<proteinExistence type="predicted"/>
<dbReference type="Proteomes" id="UP000800038">
    <property type="component" value="Unassembled WGS sequence"/>
</dbReference>
<sequence>MTQTLVKKEAQQQQVQQQQNQHAGSNEVQEHHASANASAGLNLNLFGALSGALSSKSKKTTYQNADGSSTTTEDRHDQAGANGVAAGQGKAYATGKAQERSLKSSERGVGQEVSQGKKSVVKGSKTVDHLGLEA</sequence>
<evidence type="ECO:0000256" key="1">
    <source>
        <dbReference type="SAM" id="MobiDB-lite"/>
    </source>
</evidence>
<organism evidence="2 3">
    <name type="scientific">Clathrospora elynae</name>
    <dbReference type="NCBI Taxonomy" id="706981"/>
    <lineage>
        <taxon>Eukaryota</taxon>
        <taxon>Fungi</taxon>
        <taxon>Dikarya</taxon>
        <taxon>Ascomycota</taxon>
        <taxon>Pezizomycotina</taxon>
        <taxon>Dothideomycetes</taxon>
        <taxon>Pleosporomycetidae</taxon>
        <taxon>Pleosporales</taxon>
        <taxon>Diademaceae</taxon>
        <taxon>Clathrospora</taxon>
    </lineage>
</organism>
<feature type="compositionally biased region" description="Low complexity" evidence="1">
    <location>
        <begin position="11"/>
        <end position="21"/>
    </location>
</feature>
<keyword evidence="3" id="KW-1185">Reference proteome</keyword>
<feature type="compositionally biased region" description="Polar residues" evidence="1">
    <location>
        <begin position="60"/>
        <end position="71"/>
    </location>
</feature>